<name>A0ABR7XLP0_9SPHI</name>
<feature type="chain" id="PRO_5045793056" description="Outer membrane protein beta-barrel domain-containing protein" evidence="1">
    <location>
        <begin position="21"/>
        <end position="180"/>
    </location>
</feature>
<dbReference type="Proteomes" id="UP000651112">
    <property type="component" value="Unassembled WGS sequence"/>
</dbReference>
<sequence length="180" mass="18767">MMKKSIFILLAIFTAAAAQAQPFQKGTTTANVGVGLGTALGGLGKARPAISASIDHGVWDVGGPGIISLGGYVGNTGYKYTSGSYTSKWNYIVVGARGAYHYNGFTSVPKLDVYGGAMLGYNIVKYSSDGDDMNMANSYGSGMGFSGFLGSRWFFSDSMGAYAELGYGVSVLNAGLTFKF</sequence>
<gene>
    <name evidence="2" type="ORF">H8B21_00695</name>
</gene>
<protein>
    <recommendedName>
        <fullName evidence="4">Outer membrane protein beta-barrel domain-containing protein</fullName>
    </recommendedName>
</protein>
<evidence type="ECO:0000313" key="2">
    <source>
        <dbReference type="EMBL" id="MBD1420075.1"/>
    </source>
</evidence>
<evidence type="ECO:0008006" key="4">
    <source>
        <dbReference type="Google" id="ProtNLM"/>
    </source>
</evidence>
<reference evidence="2 3" key="1">
    <citation type="submission" date="2020-08" db="EMBL/GenBank/DDBJ databases">
        <title>Sphingobacterium sp. DN00404 isolated from aquaculture water.</title>
        <authorList>
            <person name="Zhang M."/>
        </authorList>
    </citation>
    <scope>NUCLEOTIDE SEQUENCE [LARGE SCALE GENOMIC DNA]</scope>
    <source>
        <strain evidence="2 3">KCTC 42746</strain>
    </source>
</reference>
<dbReference type="RefSeq" id="WP_190311879.1">
    <property type="nucleotide sequence ID" value="NZ_JACNYL010000001.1"/>
</dbReference>
<organism evidence="2 3">
    <name type="scientific">Sphingobacterium chuzhouense</name>
    <dbReference type="NCBI Taxonomy" id="1742264"/>
    <lineage>
        <taxon>Bacteria</taxon>
        <taxon>Pseudomonadati</taxon>
        <taxon>Bacteroidota</taxon>
        <taxon>Sphingobacteriia</taxon>
        <taxon>Sphingobacteriales</taxon>
        <taxon>Sphingobacteriaceae</taxon>
        <taxon>Sphingobacterium</taxon>
    </lineage>
</organism>
<proteinExistence type="predicted"/>
<dbReference type="EMBL" id="JACNYL010000001">
    <property type="protein sequence ID" value="MBD1420075.1"/>
    <property type="molecule type" value="Genomic_DNA"/>
</dbReference>
<keyword evidence="3" id="KW-1185">Reference proteome</keyword>
<keyword evidence="1" id="KW-0732">Signal</keyword>
<evidence type="ECO:0000256" key="1">
    <source>
        <dbReference type="SAM" id="SignalP"/>
    </source>
</evidence>
<accession>A0ABR7XLP0</accession>
<comment type="caution">
    <text evidence="2">The sequence shown here is derived from an EMBL/GenBank/DDBJ whole genome shotgun (WGS) entry which is preliminary data.</text>
</comment>
<feature type="signal peptide" evidence="1">
    <location>
        <begin position="1"/>
        <end position="20"/>
    </location>
</feature>
<evidence type="ECO:0000313" key="3">
    <source>
        <dbReference type="Proteomes" id="UP000651112"/>
    </source>
</evidence>